<comment type="caution">
    <text evidence="3">The sequence shown here is derived from an EMBL/GenBank/DDBJ whole genome shotgun (WGS) entry which is preliminary data.</text>
</comment>
<feature type="domain" description="J" evidence="2">
    <location>
        <begin position="2"/>
        <end position="72"/>
    </location>
</feature>
<dbReference type="PRINTS" id="PR00625">
    <property type="entry name" value="JDOMAIN"/>
</dbReference>
<evidence type="ECO:0000313" key="4">
    <source>
        <dbReference type="Proteomes" id="UP001291623"/>
    </source>
</evidence>
<dbReference type="CDD" id="cd06257">
    <property type="entry name" value="DnaJ"/>
    <property type="match status" value="1"/>
</dbReference>
<reference evidence="3" key="1">
    <citation type="submission" date="2023-12" db="EMBL/GenBank/DDBJ databases">
        <title>Genome assembly of Anisodus tanguticus.</title>
        <authorList>
            <person name="Wang Y.-J."/>
        </authorList>
    </citation>
    <scope>NUCLEOTIDE SEQUENCE</scope>
    <source>
        <strain evidence="3">KB-2021</strain>
        <tissue evidence="3">Leaf</tissue>
    </source>
</reference>
<dbReference type="Pfam" id="PF00226">
    <property type="entry name" value="DnaJ"/>
    <property type="match status" value="1"/>
</dbReference>
<proteinExistence type="predicted"/>
<dbReference type="Gene3D" id="1.10.287.110">
    <property type="entry name" value="DnaJ domain"/>
    <property type="match status" value="1"/>
</dbReference>
<dbReference type="AlphaFoldDB" id="A0AAE1SXB5"/>
<keyword evidence="1" id="KW-0472">Membrane</keyword>
<dbReference type="InterPro" id="IPR036869">
    <property type="entry name" value="J_dom_sf"/>
</dbReference>
<gene>
    <name evidence="3" type="ORF">RND71_004143</name>
</gene>
<dbReference type="PROSITE" id="PS50076">
    <property type="entry name" value="DNAJ_2"/>
    <property type="match status" value="1"/>
</dbReference>
<evidence type="ECO:0000313" key="3">
    <source>
        <dbReference type="EMBL" id="KAK4377847.1"/>
    </source>
</evidence>
<feature type="transmembrane region" description="Helical" evidence="1">
    <location>
        <begin position="113"/>
        <end position="131"/>
    </location>
</feature>
<dbReference type="PANTHER" id="PTHR24074">
    <property type="entry name" value="CO-CHAPERONE PROTEIN DJLA"/>
    <property type="match status" value="1"/>
</dbReference>
<dbReference type="Proteomes" id="UP001291623">
    <property type="component" value="Unassembled WGS sequence"/>
</dbReference>
<evidence type="ECO:0000256" key="1">
    <source>
        <dbReference type="SAM" id="Phobius"/>
    </source>
</evidence>
<dbReference type="SMART" id="SM00271">
    <property type="entry name" value="DnaJ"/>
    <property type="match status" value="1"/>
</dbReference>
<dbReference type="InterPro" id="IPR018253">
    <property type="entry name" value="DnaJ_domain_CS"/>
</dbReference>
<dbReference type="InterPro" id="IPR050817">
    <property type="entry name" value="DjlA_DnaK_co-chaperone"/>
</dbReference>
<dbReference type="PROSITE" id="PS00636">
    <property type="entry name" value="DNAJ_1"/>
    <property type="match status" value="1"/>
</dbReference>
<keyword evidence="4" id="KW-1185">Reference proteome</keyword>
<sequence length="231" mass="26589">MDHYKILGLTRSASKEEIKQAFRKLAMEFHPDKHAHSSHRLKENATLKFKQVSEAYETLIDDRKRADYHIRYNNSYRNSTNNYRGNRSNYGYGGSTSIVNKFEMVLRFMTTRAFLLNAALAGVLLGATYAVDAGGEALWKMQNSGIMCPSTCGSYSIHEAKKLKHLMTKDEGVFCIVVCFCRWVRNCSWKPRIIPSETEISYCNLQMVELRSSVAMKIAQTFDRNRRDSDR</sequence>
<accession>A0AAE1SXB5</accession>
<dbReference type="SUPFAM" id="SSF46565">
    <property type="entry name" value="Chaperone J-domain"/>
    <property type="match status" value="1"/>
</dbReference>
<dbReference type="EMBL" id="JAVYJV010000002">
    <property type="protein sequence ID" value="KAK4377847.1"/>
    <property type="molecule type" value="Genomic_DNA"/>
</dbReference>
<name>A0AAE1SXB5_9SOLA</name>
<dbReference type="InterPro" id="IPR001623">
    <property type="entry name" value="DnaJ_domain"/>
</dbReference>
<protein>
    <recommendedName>
        <fullName evidence="2">J domain-containing protein</fullName>
    </recommendedName>
</protein>
<keyword evidence="1" id="KW-1133">Transmembrane helix</keyword>
<keyword evidence="1" id="KW-0812">Transmembrane</keyword>
<organism evidence="3 4">
    <name type="scientific">Anisodus tanguticus</name>
    <dbReference type="NCBI Taxonomy" id="243964"/>
    <lineage>
        <taxon>Eukaryota</taxon>
        <taxon>Viridiplantae</taxon>
        <taxon>Streptophyta</taxon>
        <taxon>Embryophyta</taxon>
        <taxon>Tracheophyta</taxon>
        <taxon>Spermatophyta</taxon>
        <taxon>Magnoliopsida</taxon>
        <taxon>eudicotyledons</taxon>
        <taxon>Gunneridae</taxon>
        <taxon>Pentapetalae</taxon>
        <taxon>asterids</taxon>
        <taxon>lamiids</taxon>
        <taxon>Solanales</taxon>
        <taxon>Solanaceae</taxon>
        <taxon>Solanoideae</taxon>
        <taxon>Hyoscyameae</taxon>
        <taxon>Anisodus</taxon>
    </lineage>
</organism>
<evidence type="ECO:0000259" key="2">
    <source>
        <dbReference type="PROSITE" id="PS50076"/>
    </source>
</evidence>